<proteinExistence type="predicted"/>
<keyword evidence="2" id="KW-1185">Reference proteome</keyword>
<dbReference type="Proteomes" id="UP000207598">
    <property type="component" value="Unassembled WGS sequence"/>
</dbReference>
<organism evidence="1 2">
    <name type="scientific">Maliponia aquimaris</name>
    <dbReference type="NCBI Taxonomy" id="1673631"/>
    <lineage>
        <taxon>Bacteria</taxon>
        <taxon>Pseudomonadati</taxon>
        <taxon>Pseudomonadota</taxon>
        <taxon>Alphaproteobacteria</taxon>
        <taxon>Rhodobacterales</taxon>
        <taxon>Paracoccaceae</taxon>
        <taxon>Maliponia</taxon>
    </lineage>
</organism>
<name>A0A238L6I1_9RHOB</name>
<accession>A0A238L6I1</accession>
<sequence length="53" mass="5946">MGTRLGARFPAIDQARFSRLPGDRSAFARHLADRLRLSVHKELARRAVDLASD</sequence>
<gene>
    <name evidence="1" type="ORF">MAA8898_04880</name>
</gene>
<protein>
    <submittedName>
        <fullName evidence="1">Uncharacterized protein</fullName>
    </submittedName>
</protein>
<dbReference type="AlphaFoldDB" id="A0A238L6I1"/>
<dbReference type="EMBL" id="FXYF01000024">
    <property type="protein sequence ID" value="SMX50609.1"/>
    <property type="molecule type" value="Genomic_DNA"/>
</dbReference>
<evidence type="ECO:0000313" key="2">
    <source>
        <dbReference type="Proteomes" id="UP000207598"/>
    </source>
</evidence>
<reference evidence="1 2" key="1">
    <citation type="submission" date="2017-05" db="EMBL/GenBank/DDBJ databases">
        <authorList>
            <person name="Song R."/>
            <person name="Chenine A.L."/>
            <person name="Ruprecht R.M."/>
        </authorList>
    </citation>
    <scope>NUCLEOTIDE SEQUENCE [LARGE SCALE GENOMIC DNA]</scope>
    <source>
        <strain evidence="1 2">CECT 8898</strain>
    </source>
</reference>
<evidence type="ECO:0000313" key="1">
    <source>
        <dbReference type="EMBL" id="SMX50609.1"/>
    </source>
</evidence>
<dbReference type="RefSeq" id="WP_176445304.1">
    <property type="nucleotide sequence ID" value="NZ_FXYF01000024.1"/>
</dbReference>